<protein>
    <submittedName>
        <fullName evidence="2">Uncharacterized protein</fullName>
    </submittedName>
</protein>
<reference evidence="2 3" key="1">
    <citation type="submission" date="2020-08" db="EMBL/GenBank/DDBJ databases">
        <title>Plant Genome Project.</title>
        <authorList>
            <person name="Zhang R.-G."/>
        </authorList>
    </citation>
    <scope>NUCLEOTIDE SEQUENCE [LARGE SCALE GENOMIC DNA]</scope>
    <source>
        <tissue evidence="2">Rhizome</tissue>
    </source>
</reference>
<dbReference type="Pfam" id="PF15365">
    <property type="entry name" value="PNRC"/>
    <property type="match status" value="1"/>
</dbReference>
<evidence type="ECO:0000313" key="3">
    <source>
        <dbReference type="Proteomes" id="UP000734854"/>
    </source>
</evidence>
<dbReference type="GO" id="GO:0016071">
    <property type="term" value="P:mRNA metabolic process"/>
    <property type="evidence" value="ECO:0007669"/>
    <property type="project" value="UniProtKB-ARBA"/>
</dbReference>
<name>A0A8J5HQ08_ZINOF</name>
<dbReference type="Proteomes" id="UP000734854">
    <property type="component" value="Unassembled WGS sequence"/>
</dbReference>
<dbReference type="InterPro" id="IPR028322">
    <property type="entry name" value="PNRC-like_rgn"/>
</dbReference>
<sequence>MRAFWTRNLFTSVKAFRRKRSEFELRAQLIQISDLTLPLRSVLDIRYPSGGPVRFVSFYGFRYVKGRLLIRINRQIDLFVECASGYFWRRRLDLFQKVRSFDDKIRPLGMETVFVVGPHRSKYYSRGKSQPSRDFGGFSCRTFESAARVMPSSCSRLSYCYDHVEPKSPSYYTDQQQKQRRKRKTISLNTPPSPKGDAFSEKTFYSERWAGPAYSNSPPPSSLPIPTFSLRQKRSVSLELQIPKSDVVLHSLSKSAPSSPTRESPSSAGNFLFNTTIATENLRRILQLDIADG</sequence>
<dbReference type="PANTHER" id="PTHR35306:SF1">
    <property type="entry name" value="VQ DOMAIN-CONTAINING PROTEIN"/>
    <property type="match status" value="1"/>
</dbReference>
<feature type="region of interest" description="Disordered" evidence="1">
    <location>
        <begin position="170"/>
        <end position="199"/>
    </location>
</feature>
<comment type="caution">
    <text evidence="2">The sequence shown here is derived from an EMBL/GenBank/DDBJ whole genome shotgun (WGS) entry which is preliminary data.</text>
</comment>
<evidence type="ECO:0000256" key="1">
    <source>
        <dbReference type="SAM" id="MobiDB-lite"/>
    </source>
</evidence>
<keyword evidence="3" id="KW-1185">Reference proteome</keyword>
<evidence type="ECO:0000313" key="2">
    <source>
        <dbReference type="EMBL" id="KAG6528915.1"/>
    </source>
</evidence>
<dbReference type="EMBL" id="JACMSC010000003">
    <property type="protein sequence ID" value="KAG6528915.1"/>
    <property type="molecule type" value="Genomic_DNA"/>
</dbReference>
<proteinExistence type="predicted"/>
<organism evidence="2 3">
    <name type="scientific">Zingiber officinale</name>
    <name type="common">Ginger</name>
    <name type="synonym">Amomum zingiber</name>
    <dbReference type="NCBI Taxonomy" id="94328"/>
    <lineage>
        <taxon>Eukaryota</taxon>
        <taxon>Viridiplantae</taxon>
        <taxon>Streptophyta</taxon>
        <taxon>Embryophyta</taxon>
        <taxon>Tracheophyta</taxon>
        <taxon>Spermatophyta</taxon>
        <taxon>Magnoliopsida</taxon>
        <taxon>Liliopsida</taxon>
        <taxon>Zingiberales</taxon>
        <taxon>Zingiberaceae</taxon>
        <taxon>Zingiber</taxon>
    </lineage>
</organism>
<gene>
    <name evidence="2" type="ORF">ZIOFF_011107</name>
</gene>
<dbReference type="AlphaFoldDB" id="A0A8J5HQ08"/>
<dbReference type="PANTHER" id="PTHR35306">
    <property type="entry name" value="BNAA03G57290D PROTEIN"/>
    <property type="match status" value="1"/>
</dbReference>
<accession>A0A8J5HQ08</accession>